<evidence type="ECO:0000313" key="2">
    <source>
        <dbReference type="EMBL" id="BCJ88428.1"/>
    </source>
</evidence>
<gene>
    <name evidence="2" type="ORF">skT53_34130</name>
</gene>
<dbReference type="RefSeq" id="WP_200759030.1">
    <property type="nucleotide sequence ID" value="NZ_AP023366.1"/>
</dbReference>
<keyword evidence="3" id="KW-1185">Reference proteome</keyword>
<dbReference type="Pfam" id="PF09580">
    <property type="entry name" value="Spore_YhcN_YlaJ"/>
    <property type="match status" value="1"/>
</dbReference>
<proteinExistence type="predicted"/>
<dbReference type="InterPro" id="IPR019076">
    <property type="entry name" value="Spore_lipoprot_YhcN/YlaJ-like"/>
</dbReference>
<name>A0A7I8DE02_9BACL</name>
<keyword evidence="1" id="KW-0732">Signal</keyword>
<dbReference type="PROSITE" id="PS51257">
    <property type="entry name" value="PROKAR_LIPOPROTEIN"/>
    <property type="match status" value="1"/>
</dbReference>
<protein>
    <recommendedName>
        <fullName evidence="4">YhcN/YlaJ family sporulation lipoprotein</fullName>
    </recommendedName>
</protein>
<dbReference type="EMBL" id="AP023366">
    <property type="protein sequence ID" value="BCJ88428.1"/>
    <property type="molecule type" value="Genomic_DNA"/>
</dbReference>
<organism evidence="2 3">
    <name type="scientific">Effusibacillus dendaii</name>
    <dbReference type="NCBI Taxonomy" id="2743772"/>
    <lineage>
        <taxon>Bacteria</taxon>
        <taxon>Bacillati</taxon>
        <taxon>Bacillota</taxon>
        <taxon>Bacilli</taxon>
        <taxon>Bacillales</taxon>
        <taxon>Alicyclobacillaceae</taxon>
        <taxon>Effusibacillus</taxon>
    </lineage>
</organism>
<feature type="signal peptide" evidence="1">
    <location>
        <begin position="1"/>
        <end position="18"/>
    </location>
</feature>
<accession>A0A7I8DE02</accession>
<feature type="chain" id="PRO_5039605853" description="YhcN/YlaJ family sporulation lipoprotein" evidence="1">
    <location>
        <begin position="19"/>
        <end position="175"/>
    </location>
</feature>
<dbReference type="KEGG" id="eff:skT53_34130"/>
<reference evidence="2 3" key="1">
    <citation type="submission" date="2020-08" db="EMBL/GenBank/DDBJ databases">
        <title>Complete Genome Sequence of Effusibacillus dendaii Strain skT53, Isolated from Farmland soil.</title>
        <authorList>
            <person name="Konishi T."/>
            <person name="Kawasaki H."/>
        </authorList>
    </citation>
    <scope>NUCLEOTIDE SEQUENCE [LARGE SCALE GENOMIC DNA]</scope>
    <source>
        <strain evidence="3">skT53</strain>
    </source>
</reference>
<evidence type="ECO:0008006" key="4">
    <source>
        <dbReference type="Google" id="ProtNLM"/>
    </source>
</evidence>
<dbReference type="AlphaFoldDB" id="A0A7I8DE02"/>
<evidence type="ECO:0000313" key="3">
    <source>
        <dbReference type="Proteomes" id="UP000593802"/>
    </source>
</evidence>
<evidence type="ECO:0000256" key="1">
    <source>
        <dbReference type="SAM" id="SignalP"/>
    </source>
</evidence>
<sequence length="175" mass="18967">MMKPVTLILSAVVLLSTAACTPAANQSRTNNPQGFSILNAQNTGQTYISRPDLAEQVMRKVPGISSAVVVVRQRTAYVAVNEAVQNQYGMAGRAANYQTARDNNGTPSTLSAATQQRIEDVVRNADRSIGNVYSSNNPALISRFNRYQSTGPKPIETVNDLSEIIQRVFPAAIRK</sequence>
<dbReference type="Proteomes" id="UP000593802">
    <property type="component" value="Chromosome"/>
</dbReference>